<sequence length="131" mass="15164">MPEFFQGMEDPTFFHQYPMDSFEYQVDDLDFKPFSASPESYNSSQNYFHYETTQNSFPEDHYVVSLARPSKQLETNWNAYNNDLKASNFSSFSQIISFEHSNTSSVASQQYQNLDSKPNLEIGGCSEDESE</sequence>
<evidence type="ECO:0000313" key="2">
    <source>
        <dbReference type="EMBL" id="CAL0313666.1"/>
    </source>
</evidence>
<dbReference type="EMBL" id="CAXHTB010000010">
    <property type="protein sequence ID" value="CAL0313666.1"/>
    <property type="molecule type" value="Genomic_DNA"/>
</dbReference>
<name>A0AAV1WX68_LUPLU</name>
<gene>
    <name evidence="2" type="ORF">LLUT_LOCUS14726</name>
</gene>
<accession>A0AAV1WX68</accession>
<reference evidence="2 3" key="1">
    <citation type="submission" date="2024-03" db="EMBL/GenBank/DDBJ databases">
        <authorList>
            <person name="Martinez-Hernandez J."/>
        </authorList>
    </citation>
    <scope>NUCLEOTIDE SEQUENCE [LARGE SCALE GENOMIC DNA]</scope>
</reference>
<keyword evidence="3" id="KW-1185">Reference proteome</keyword>
<organism evidence="2 3">
    <name type="scientific">Lupinus luteus</name>
    <name type="common">European yellow lupine</name>
    <dbReference type="NCBI Taxonomy" id="3873"/>
    <lineage>
        <taxon>Eukaryota</taxon>
        <taxon>Viridiplantae</taxon>
        <taxon>Streptophyta</taxon>
        <taxon>Embryophyta</taxon>
        <taxon>Tracheophyta</taxon>
        <taxon>Spermatophyta</taxon>
        <taxon>Magnoliopsida</taxon>
        <taxon>eudicotyledons</taxon>
        <taxon>Gunneridae</taxon>
        <taxon>Pentapetalae</taxon>
        <taxon>rosids</taxon>
        <taxon>fabids</taxon>
        <taxon>Fabales</taxon>
        <taxon>Fabaceae</taxon>
        <taxon>Papilionoideae</taxon>
        <taxon>50 kb inversion clade</taxon>
        <taxon>genistoids sensu lato</taxon>
        <taxon>core genistoids</taxon>
        <taxon>Genisteae</taxon>
        <taxon>Lupinus</taxon>
    </lineage>
</organism>
<protein>
    <submittedName>
        <fullName evidence="2">Uncharacterized protein</fullName>
    </submittedName>
</protein>
<evidence type="ECO:0000256" key="1">
    <source>
        <dbReference type="SAM" id="MobiDB-lite"/>
    </source>
</evidence>
<evidence type="ECO:0000313" key="3">
    <source>
        <dbReference type="Proteomes" id="UP001497480"/>
    </source>
</evidence>
<dbReference type="Proteomes" id="UP001497480">
    <property type="component" value="Unassembled WGS sequence"/>
</dbReference>
<comment type="caution">
    <text evidence="2">The sequence shown here is derived from an EMBL/GenBank/DDBJ whole genome shotgun (WGS) entry which is preliminary data.</text>
</comment>
<feature type="region of interest" description="Disordered" evidence="1">
    <location>
        <begin position="109"/>
        <end position="131"/>
    </location>
</feature>
<dbReference type="AlphaFoldDB" id="A0AAV1WX68"/>
<proteinExistence type="predicted"/>